<dbReference type="EMBL" id="UFUW01000001">
    <property type="protein sequence ID" value="SUX22876.1"/>
    <property type="molecule type" value="Genomic_DNA"/>
</dbReference>
<evidence type="ECO:0000256" key="3">
    <source>
        <dbReference type="ARBA" id="ARBA00022801"/>
    </source>
</evidence>
<dbReference type="Pfam" id="PF05901">
    <property type="entry name" value="Excalibur"/>
    <property type="match status" value="1"/>
</dbReference>
<dbReference type="SMART" id="SM00318">
    <property type="entry name" value="SNc"/>
    <property type="match status" value="1"/>
</dbReference>
<keyword evidence="4" id="KW-0732">Signal</keyword>
<dbReference type="PROSITE" id="PS01123">
    <property type="entry name" value="TNASE_1"/>
    <property type="match status" value="1"/>
</dbReference>
<keyword evidence="1" id="KW-0540">Nuclease</keyword>
<dbReference type="OrthoDB" id="9805504at2"/>
<name>A0A381E8I5_9GAMM</name>
<keyword evidence="2" id="KW-0255">Endonuclease</keyword>
<feature type="domain" description="TNase-like" evidence="5">
    <location>
        <begin position="21"/>
        <end position="142"/>
    </location>
</feature>
<dbReference type="PANTHER" id="PTHR12302">
    <property type="entry name" value="EBNA2 BINDING PROTEIN P100"/>
    <property type="match status" value="1"/>
</dbReference>
<evidence type="ECO:0000256" key="2">
    <source>
        <dbReference type="ARBA" id="ARBA00022759"/>
    </source>
</evidence>
<reference evidence="6 7" key="1">
    <citation type="submission" date="2018-06" db="EMBL/GenBank/DDBJ databases">
        <authorList>
            <consortium name="Pathogen Informatics"/>
            <person name="Doyle S."/>
        </authorList>
    </citation>
    <scope>NUCLEOTIDE SEQUENCE [LARGE SCALE GENOMIC DNA]</scope>
    <source>
        <strain evidence="6 7">NCTC13294</strain>
    </source>
</reference>
<dbReference type="InterPro" id="IPR008613">
    <property type="entry name" value="Excalibur_Ca-bd_domain"/>
</dbReference>
<keyword evidence="7" id="KW-1185">Reference proteome</keyword>
<dbReference type="GO" id="GO:0003676">
    <property type="term" value="F:nucleic acid binding"/>
    <property type="evidence" value="ECO:0007669"/>
    <property type="project" value="InterPro"/>
</dbReference>
<sequence>MKGLRWLLTAALAVSTDAQAYTIEGKVVGISDGDTLTVLDAGKKQHKIRLADIDAPESSQPYGNRARQRLSELAFGKQVVADCREQDRYKRDVCTLTVDGTDVNADLVATGHAWVYSQYNRRDDLPAIQDEAKTAAKGLWGQPEAQIVEPSQWRKGQKEVQLQVQQAKQKKGGKAKAAVGADFGSCGSKRYCGEMRSCAEAQYYYRQCGVSRLDGDKDGIPCEKLCGN</sequence>
<dbReference type="Gene3D" id="2.40.50.90">
    <property type="match status" value="1"/>
</dbReference>
<dbReference type="InterPro" id="IPR035437">
    <property type="entry name" value="SNase_OB-fold_sf"/>
</dbReference>
<dbReference type="GO" id="GO:0016787">
    <property type="term" value="F:hydrolase activity"/>
    <property type="evidence" value="ECO:0007669"/>
    <property type="project" value="UniProtKB-KW"/>
</dbReference>
<evidence type="ECO:0000259" key="5">
    <source>
        <dbReference type="PROSITE" id="PS50830"/>
    </source>
</evidence>
<dbReference type="AlphaFoldDB" id="A0A381E8I5"/>
<evidence type="ECO:0000313" key="6">
    <source>
        <dbReference type="EMBL" id="SUX22876.1"/>
    </source>
</evidence>
<proteinExistence type="predicted"/>
<feature type="chain" id="PRO_5016780712" evidence="4">
    <location>
        <begin position="21"/>
        <end position="228"/>
    </location>
</feature>
<dbReference type="GO" id="GO:0004519">
    <property type="term" value="F:endonuclease activity"/>
    <property type="evidence" value="ECO:0007669"/>
    <property type="project" value="UniProtKB-KW"/>
</dbReference>
<dbReference type="SMART" id="SM00894">
    <property type="entry name" value="Excalibur"/>
    <property type="match status" value="1"/>
</dbReference>
<dbReference type="Pfam" id="PF00565">
    <property type="entry name" value="SNase"/>
    <property type="match status" value="1"/>
</dbReference>
<dbReference type="Proteomes" id="UP000254572">
    <property type="component" value="Unassembled WGS sequence"/>
</dbReference>
<organism evidence="6 7">
    <name type="scientific">Cardiobacterium valvarum</name>
    <dbReference type="NCBI Taxonomy" id="194702"/>
    <lineage>
        <taxon>Bacteria</taxon>
        <taxon>Pseudomonadati</taxon>
        <taxon>Pseudomonadota</taxon>
        <taxon>Gammaproteobacteria</taxon>
        <taxon>Cardiobacteriales</taxon>
        <taxon>Cardiobacteriaceae</taxon>
        <taxon>Cardiobacterium</taxon>
    </lineage>
</organism>
<keyword evidence="3" id="KW-0378">Hydrolase</keyword>
<dbReference type="InterPro" id="IPR002071">
    <property type="entry name" value="Thermonucl_AS"/>
</dbReference>
<feature type="signal peptide" evidence="4">
    <location>
        <begin position="1"/>
        <end position="20"/>
    </location>
</feature>
<dbReference type="SUPFAM" id="SSF50199">
    <property type="entry name" value="Staphylococcal nuclease"/>
    <property type="match status" value="1"/>
</dbReference>
<protein>
    <submittedName>
        <fullName evidence="6">Staphylococcal nuclease homologue</fullName>
    </submittedName>
</protein>
<evidence type="ECO:0000256" key="1">
    <source>
        <dbReference type="ARBA" id="ARBA00022722"/>
    </source>
</evidence>
<evidence type="ECO:0000256" key="4">
    <source>
        <dbReference type="SAM" id="SignalP"/>
    </source>
</evidence>
<dbReference type="PROSITE" id="PS50830">
    <property type="entry name" value="TNASE_3"/>
    <property type="match status" value="1"/>
</dbReference>
<evidence type="ECO:0000313" key="7">
    <source>
        <dbReference type="Proteomes" id="UP000254572"/>
    </source>
</evidence>
<dbReference type="InterPro" id="IPR016071">
    <property type="entry name" value="Staphylococal_nuclease_OB-fold"/>
</dbReference>
<accession>A0A381E8I5</accession>
<dbReference type="PANTHER" id="PTHR12302:SF3">
    <property type="entry name" value="SERINE_THREONINE-PROTEIN KINASE 31"/>
    <property type="match status" value="1"/>
</dbReference>
<gene>
    <name evidence="6" type="ORF">NCTC13294_01362</name>
</gene>